<dbReference type="InterPro" id="IPR009010">
    <property type="entry name" value="Asp_de-COase-like_dom_sf"/>
</dbReference>
<dbReference type="SUPFAM" id="SSF53706">
    <property type="entry name" value="Formate dehydrogenase/DMSO reductase, domains 1-3"/>
    <property type="match status" value="1"/>
</dbReference>
<keyword evidence="1" id="KW-0004">4Fe-4S</keyword>
<protein>
    <recommendedName>
        <fullName evidence="6">4Fe-4S Mo/W bis-MGD-type domain-containing protein</fullName>
    </recommendedName>
</protein>
<proteinExistence type="predicted"/>
<evidence type="ECO:0000313" key="8">
    <source>
        <dbReference type="Proteomes" id="UP000610960"/>
    </source>
</evidence>
<name>A0A830GVX0_9CREN</name>
<dbReference type="Pfam" id="PF04879">
    <property type="entry name" value="Molybdop_Fe4S4"/>
    <property type="match status" value="1"/>
</dbReference>
<dbReference type="AlphaFoldDB" id="A0A830GVX0"/>
<dbReference type="InterPro" id="IPR050123">
    <property type="entry name" value="Prok_molybdopt-oxidoreductase"/>
</dbReference>
<evidence type="ECO:0000256" key="4">
    <source>
        <dbReference type="ARBA" id="ARBA00023004"/>
    </source>
</evidence>
<dbReference type="InterPro" id="IPR041924">
    <property type="entry name" value="Formate_Dh-H_N"/>
</dbReference>
<dbReference type="PANTHER" id="PTHR43105">
    <property type="entry name" value="RESPIRATORY NITRATE REDUCTASE"/>
    <property type="match status" value="1"/>
</dbReference>
<keyword evidence="2" id="KW-0479">Metal-binding</keyword>
<gene>
    <name evidence="7" type="ORF">GCM10007981_07850</name>
</gene>
<dbReference type="GO" id="GO:0008863">
    <property type="term" value="F:formate dehydrogenase (NAD+) activity"/>
    <property type="evidence" value="ECO:0007669"/>
    <property type="project" value="InterPro"/>
</dbReference>
<comment type="caution">
    <text evidence="7">The sequence shown here is derived from an EMBL/GenBank/DDBJ whole genome shotgun (WGS) entry which is preliminary data.</text>
</comment>
<dbReference type="Pfam" id="PF01568">
    <property type="entry name" value="Molydop_binding"/>
    <property type="match status" value="1"/>
</dbReference>
<dbReference type="GO" id="GO:0016020">
    <property type="term" value="C:membrane"/>
    <property type="evidence" value="ECO:0007669"/>
    <property type="project" value="TreeGrafter"/>
</dbReference>
<dbReference type="GO" id="GO:0043546">
    <property type="term" value="F:molybdopterin cofactor binding"/>
    <property type="evidence" value="ECO:0007669"/>
    <property type="project" value="InterPro"/>
</dbReference>
<dbReference type="GO" id="GO:0051539">
    <property type="term" value="F:4 iron, 4 sulfur cluster binding"/>
    <property type="evidence" value="ECO:0007669"/>
    <property type="project" value="UniProtKB-KW"/>
</dbReference>
<evidence type="ECO:0000256" key="2">
    <source>
        <dbReference type="ARBA" id="ARBA00022723"/>
    </source>
</evidence>
<organism evidence="7 8">
    <name type="scientific">Thermocladium modestius</name>
    <dbReference type="NCBI Taxonomy" id="62609"/>
    <lineage>
        <taxon>Archaea</taxon>
        <taxon>Thermoproteota</taxon>
        <taxon>Thermoprotei</taxon>
        <taxon>Thermoproteales</taxon>
        <taxon>Thermoproteaceae</taxon>
        <taxon>Thermocladium</taxon>
    </lineage>
</organism>
<dbReference type="Gene3D" id="2.40.40.20">
    <property type="match status" value="1"/>
</dbReference>
<accession>A0A830GVX0</accession>
<dbReference type="CDD" id="cd02753">
    <property type="entry name" value="MopB_Formate-Dh-H"/>
    <property type="match status" value="1"/>
</dbReference>
<keyword evidence="5" id="KW-0411">Iron-sulfur</keyword>
<dbReference type="Gene3D" id="2.20.25.90">
    <property type="entry name" value="ADC-like domains"/>
    <property type="match status" value="1"/>
</dbReference>
<reference evidence="7" key="2">
    <citation type="submission" date="2020-09" db="EMBL/GenBank/DDBJ databases">
        <authorList>
            <person name="Sun Q."/>
            <person name="Ohkuma M."/>
        </authorList>
    </citation>
    <scope>NUCLEOTIDE SEQUENCE</scope>
    <source>
        <strain evidence="7">JCM 10088</strain>
    </source>
</reference>
<evidence type="ECO:0000256" key="5">
    <source>
        <dbReference type="ARBA" id="ARBA00023014"/>
    </source>
</evidence>
<evidence type="ECO:0000256" key="1">
    <source>
        <dbReference type="ARBA" id="ARBA00022485"/>
    </source>
</evidence>
<feature type="domain" description="4Fe-4S Mo/W bis-MGD-type" evidence="6">
    <location>
        <begin position="1"/>
        <end position="56"/>
    </location>
</feature>
<dbReference type="InterPro" id="IPR006657">
    <property type="entry name" value="MoPterin_dinucl-bd_dom"/>
</dbReference>
<dbReference type="GO" id="GO:0015942">
    <property type="term" value="P:formate metabolic process"/>
    <property type="evidence" value="ECO:0007669"/>
    <property type="project" value="InterPro"/>
</dbReference>
<dbReference type="GO" id="GO:0046872">
    <property type="term" value="F:metal ion binding"/>
    <property type="evidence" value="ECO:0007669"/>
    <property type="project" value="UniProtKB-KW"/>
</dbReference>
<dbReference type="GO" id="GO:0022904">
    <property type="term" value="P:respiratory electron transport chain"/>
    <property type="evidence" value="ECO:0007669"/>
    <property type="project" value="TreeGrafter"/>
</dbReference>
<dbReference type="PANTHER" id="PTHR43105:SF14">
    <property type="entry name" value="FORMATE DEHYDROGENASE H"/>
    <property type="match status" value="1"/>
</dbReference>
<keyword evidence="4" id="KW-0408">Iron</keyword>
<dbReference type="RefSeq" id="WP_188596136.1">
    <property type="nucleotide sequence ID" value="NZ_BMNL01000002.1"/>
</dbReference>
<dbReference type="InterPro" id="IPR006963">
    <property type="entry name" value="Mopterin_OxRdtase_4Fe-4S_dom"/>
</dbReference>
<sequence length="672" mass="73929">MGTARTICPYCGVGCGIIVQDLGGTVRITPDPDHPINKGTLCVKGWKGMEFVTSPNRLTRPLLRTKSGFAPISWEEAIRIAAEELTRIRREYGADSVAFISSAKATNEENYLMQKLARAFGTNNVDHCARSCHSTTIEGLIRTLGAGAMTASIDDIDEADAAFIIGSNTTEQHPIIGARIIRNRARGLKLVVADPRGIKLATMADVWLRHRPGTDIALLNSLAHVVIEEGLFDKSMLDKVRGFEEYARVVEKYNPEKVADITGVAPEMVRRAAEIIAGGKLMMFYAMGITQHEHGTENVMAVADLALILGAVGRRGTGVAPLRGHSNVQGSSDMAALPDFLPGYVRVWDQGRAKFEEAWGFKISDKPGLYLTEMFKAGVSGKVKAFYIMGENPAITEACAADVPKALEETEFVIVQDLFMTETAKHATLILPAASFMEKEGTITNTERRIQLIRKAREPPGEAKPDWEIIVMLANALGLRGFDYGSPRDVMSEISRLVPQYAGVTYEALENYGLQWPVPSRGHPGTRRLYEGGFPRGMADLVPVEWTAPSEWVDNDYPFILTTGRSYYHWHSGVLTRESNILSREYPEPLIEINSDDAARLGIRSGELIRIEARQGAITAKAIVTDKVPRGVVFSTFHFVEAIVNNLVGVEHVDKYAKMPEYKVVPVKISKA</sequence>
<dbReference type="InterPro" id="IPR006478">
    <property type="entry name" value="Formate_DH_asu"/>
</dbReference>
<dbReference type="Gene3D" id="3.40.228.10">
    <property type="entry name" value="Dimethylsulfoxide Reductase, domain 2"/>
    <property type="match status" value="1"/>
</dbReference>
<dbReference type="OrthoDB" id="23466at2157"/>
<dbReference type="EMBL" id="BMNL01000002">
    <property type="protein sequence ID" value="GGP20306.1"/>
    <property type="molecule type" value="Genomic_DNA"/>
</dbReference>
<dbReference type="Pfam" id="PF00384">
    <property type="entry name" value="Molybdopterin"/>
    <property type="match status" value="1"/>
</dbReference>
<dbReference type="NCBIfam" id="TIGR01591">
    <property type="entry name" value="Fdh-alpha"/>
    <property type="match status" value="1"/>
</dbReference>
<dbReference type="SMART" id="SM00926">
    <property type="entry name" value="Molybdop_Fe4S4"/>
    <property type="match status" value="1"/>
</dbReference>
<dbReference type="InterPro" id="IPR006656">
    <property type="entry name" value="Mopterin_OxRdtase"/>
</dbReference>
<evidence type="ECO:0000259" key="6">
    <source>
        <dbReference type="PROSITE" id="PS51669"/>
    </source>
</evidence>
<dbReference type="PROSITE" id="PS51669">
    <property type="entry name" value="4FE4S_MOW_BIS_MGD"/>
    <property type="match status" value="1"/>
</dbReference>
<keyword evidence="8" id="KW-1185">Reference proteome</keyword>
<reference evidence="7" key="1">
    <citation type="journal article" date="2014" name="Int. J. Syst. Evol. Microbiol.">
        <title>Complete genome sequence of Corynebacterium casei LMG S-19264T (=DSM 44701T), isolated from a smear-ripened cheese.</title>
        <authorList>
            <consortium name="US DOE Joint Genome Institute (JGI-PGF)"/>
            <person name="Walter F."/>
            <person name="Albersmeier A."/>
            <person name="Kalinowski J."/>
            <person name="Ruckert C."/>
        </authorList>
    </citation>
    <scope>NUCLEOTIDE SEQUENCE</scope>
    <source>
        <strain evidence="7">JCM 10088</strain>
    </source>
</reference>
<dbReference type="GO" id="GO:0003954">
    <property type="term" value="F:NADH dehydrogenase activity"/>
    <property type="evidence" value="ECO:0007669"/>
    <property type="project" value="TreeGrafter"/>
</dbReference>
<dbReference type="SUPFAM" id="SSF50692">
    <property type="entry name" value="ADC-like"/>
    <property type="match status" value="1"/>
</dbReference>
<keyword evidence="3" id="KW-0560">Oxidoreductase</keyword>
<evidence type="ECO:0000256" key="3">
    <source>
        <dbReference type="ARBA" id="ARBA00023002"/>
    </source>
</evidence>
<dbReference type="Gene3D" id="3.40.50.740">
    <property type="match status" value="1"/>
</dbReference>
<evidence type="ECO:0000313" key="7">
    <source>
        <dbReference type="EMBL" id="GGP20306.1"/>
    </source>
</evidence>
<dbReference type="Proteomes" id="UP000610960">
    <property type="component" value="Unassembled WGS sequence"/>
</dbReference>